<protein>
    <recommendedName>
        <fullName evidence="4">Tyrosine specific protein phosphatases domain-containing protein</fullName>
    </recommendedName>
</protein>
<dbReference type="GO" id="GO:0004721">
    <property type="term" value="F:phosphoprotein phosphatase activity"/>
    <property type="evidence" value="ECO:0007669"/>
    <property type="project" value="InterPro"/>
</dbReference>
<reference evidence="2" key="1">
    <citation type="submission" date="2011-01" db="EMBL/GenBank/DDBJ databases">
        <authorList>
            <person name="Muzny D."/>
            <person name="Qin X."/>
            <person name="Buhay C."/>
            <person name="Dugan-Rocha S."/>
            <person name="Ding Y."/>
            <person name="Chen G."/>
            <person name="Hawes A."/>
            <person name="Holder M."/>
            <person name="Jhangiani S."/>
            <person name="Johnson A."/>
            <person name="Khan Z."/>
            <person name="Li Z."/>
            <person name="Liu W."/>
            <person name="Liu X."/>
            <person name="Perez L."/>
            <person name="Shen H."/>
            <person name="Wang Q."/>
            <person name="Watt J."/>
            <person name="Xi L."/>
            <person name="Xin Y."/>
            <person name="Zhou J."/>
            <person name="Deng J."/>
            <person name="Jiang H."/>
            <person name="Liu Y."/>
            <person name="Qu J."/>
            <person name="Song X.-Z."/>
            <person name="Zhang L."/>
            <person name="Villasana D."/>
            <person name="Johnson A."/>
            <person name="Liu J."/>
            <person name="Liyanage D."/>
            <person name="Lorensuhewa L."/>
            <person name="Robinson T."/>
            <person name="Song A."/>
            <person name="Song B.-B."/>
            <person name="Dinh H."/>
            <person name="Thornton R."/>
            <person name="Coyle M."/>
            <person name="Francisco L."/>
            <person name="Jackson L."/>
            <person name="Javaid M."/>
            <person name="Korchina V."/>
            <person name="Kovar C."/>
            <person name="Mata R."/>
            <person name="Mathew T."/>
            <person name="Ngo R."/>
            <person name="Nguyen L."/>
            <person name="Nguyen N."/>
            <person name="Okwuonu G."/>
            <person name="Ongeri F."/>
            <person name="Pham C."/>
            <person name="Simmons D."/>
            <person name="Wilczek-Boney K."/>
            <person name="Hale W."/>
            <person name="Jakkamsetti A."/>
            <person name="Pham P."/>
            <person name="Ruth R."/>
            <person name="San Lucas F."/>
            <person name="Warren J."/>
            <person name="Zhang J."/>
            <person name="Zhao Z."/>
            <person name="Zhou C."/>
            <person name="Zhu D."/>
            <person name="Lee S."/>
            <person name="Bess C."/>
            <person name="Blankenburg K."/>
            <person name="Forbes L."/>
            <person name="Fu Q."/>
            <person name="Gubbala S."/>
            <person name="Hirani K."/>
            <person name="Jayaseelan J.C."/>
            <person name="Lara F."/>
            <person name="Munidasa M."/>
            <person name="Palculict T."/>
            <person name="Patil S."/>
            <person name="Pu L.-L."/>
            <person name="Saada N."/>
            <person name="Tang L."/>
            <person name="Weissenberger G."/>
            <person name="Zhu Y."/>
            <person name="Hemphill L."/>
            <person name="Shang Y."/>
            <person name="Youmans B."/>
            <person name="Ayvaz T."/>
            <person name="Ross M."/>
            <person name="Santibanez J."/>
            <person name="Aqrawi P."/>
            <person name="Gross S."/>
            <person name="Joshi V."/>
            <person name="Fowler G."/>
            <person name="Nazareth L."/>
            <person name="Reid J."/>
            <person name="Worley K."/>
            <person name="Petrosino J."/>
            <person name="Highlander S."/>
            <person name="Gibbs R."/>
        </authorList>
    </citation>
    <scope>NUCLEOTIDE SEQUENCE [LARGE SCALE GENOMIC DNA]</scope>
    <source>
        <strain evidence="2">ATCC 19414</strain>
    </source>
</reference>
<evidence type="ECO:0000313" key="3">
    <source>
        <dbReference type="Proteomes" id="UP000003028"/>
    </source>
</evidence>
<dbReference type="Gene3D" id="3.90.190.10">
    <property type="entry name" value="Protein tyrosine phosphatase superfamily"/>
    <property type="match status" value="1"/>
</dbReference>
<dbReference type="PANTHER" id="PTHR31126:SF1">
    <property type="entry name" value="TYROSINE SPECIFIC PROTEIN PHOSPHATASES DOMAIN-CONTAINING PROTEIN"/>
    <property type="match status" value="1"/>
</dbReference>
<dbReference type="STRING" id="1648.A2I91_09050"/>
<dbReference type="AlphaFoldDB" id="E7FY92"/>
<organism evidence="2 3">
    <name type="scientific">Erysipelothrix rhusiopathiae ATCC 19414</name>
    <dbReference type="NCBI Taxonomy" id="525280"/>
    <lineage>
        <taxon>Bacteria</taxon>
        <taxon>Bacillati</taxon>
        <taxon>Bacillota</taxon>
        <taxon>Erysipelotrichia</taxon>
        <taxon>Erysipelotrichales</taxon>
        <taxon>Erysipelotrichaceae</taxon>
        <taxon>Erysipelothrix</taxon>
    </lineage>
</organism>
<dbReference type="InterPro" id="IPR029021">
    <property type="entry name" value="Prot-tyrosine_phosphatase-like"/>
</dbReference>
<sequence length="253" mass="28940">MIQCLNGGIAMSELINFRDFGGYPTKDGRKIKTGIFYRSGSYRDLTEEDRAYVKTLNIQNLHDFREPTELDKDERKEGLAKNVHNISASLHLGGFEEDPSVPYTVLSSESMIEFYEKLPFSNPAYQNVFKVLQEDDAVPYLHNCTAGKDRTGVATALIQLALGMHEDAIVYDYMLSMEAYDAIFENEVRRLKEGRTVETLLYKVPGLIIKPGYLKSALSAIIEKYGTYESYFEEEYGLDSEKLEALRNRYTER</sequence>
<evidence type="ECO:0000313" key="2">
    <source>
        <dbReference type="EMBL" id="EFY08466.1"/>
    </source>
</evidence>
<accession>E7FY92</accession>
<dbReference type="Pfam" id="PF13350">
    <property type="entry name" value="Y_phosphatase3"/>
    <property type="match status" value="1"/>
</dbReference>
<name>E7FY92_ERYRH</name>
<evidence type="ECO:0008006" key="4">
    <source>
        <dbReference type="Google" id="ProtNLM"/>
    </source>
</evidence>
<evidence type="ECO:0000256" key="1">
    <source>
        <dbReference type="ARBA" id="ARBA00009580"/>
    </source>
</evidence>
<proteinExistence type="inferred from homology"/>
<dbReference type="SUPFAM" id="SSF52799">
    <property type="entry name" value="(Phosphotyrosine protein) phosphatases II"/>
    <property type="match status" value="1"/>
</dbReference>
<comment type="caution">
    <text evidence="2">The sequence shown here is derived from an EMBL/GenBank/DDBJ whole genome shotgun (WGS) entry which is preliminary data.</text>
</comment>
<dbReference type="InterPro" id="IPR026893">
    <property type="entry name" value="Tyr/Ser_Pase_IphP-type"/>
</dbReference>
<comment type="similarity">
    <text evidence="1">Belongs to the protein-tyrosine phosphatase family.</text>
</comment>
<dbReference type="PANTHER" id="PTHR31126">
    <property type="entry name" value="TYROSINE-PROTEIN PHOSPHATASE"/>
    <property type="match status" value="1"/>
</dbReference>
<dbReference type="EMBL" id="ACLK02000003">
    <property type="protein sequence ID" value="EFY08466.1"/>
    <property type="molecule type" value="Genomic_DNA"/>
</dbReference>
<keyword evidence="3" id="KW-1185">Reference proteome</keyword>
<gene>
    <name evidence="2" type="ORF">HMPREF0357_11619</name>
</gene>
<dbReference type="Proteomes" id="UP000003028">
    <property type="component" value="Unassembled WGS sequence"/>
</dbReference>